<dbReference type="Proteomes" id="UP000887577">
    <property type="component" value="Unplaced"/>
</dbReference>
<dbReference type="PANTHER" id="PTHR10924:SF6">
    <property type="entry name" value="SOLUTE CARRIER FAMILY 49 MEMBER A3"/>
    <property type="match status" value="1"/>
</dbReference>
<feature type="transmembrane region" description="Helical" evidence="5">
    <location>
        <begin position="137"/>
        <end position="156"/>
    </location>
</feature>
<evidence type="ECO:0000256" key="5">
    <source>
        <dbReference type="SAM" id="Phobius"/>
    </source>
</evidence>
<keyword evidence="6" id="KW-1185">Reference proteome</keyword>
<evidence type="ECO:0000256" key="4">
    <source>
        <dbReference type="ARBA" id="ARBA00023136"/>
    </source>
</evidence>
<feature type="transmembrane region" description="Helical" evidence="5">
    <location>
        <begin position="409"/>
        <end position="427"/>
    </location>
</feature>
<keyword evidence="3 5" id="KW-1133">Transmembrane helix</keyword>
<dbReference type="PANTHER" id="PTHR10924">
    <property type="entry name" value="MAJOR FACILITATOR SUPERFAMILY PROTEIN-RELATED"/>
    <property type="match status" value="1"/>
</dbReference>
<dbReference type="SUPFAM" id="SSF103473">
    <property type="entry name" value="MFS general substrate transporter"/>
    <property type="match status" value="1"/>
</dbReference>
<feature type="transmembrane region" description="Helical" evidence="5">
    <location>
        <begin position="47"/>
        <end position="65"/>
    </location>
</feature>
<feature type="transmembrane region" description="Helical" evidence="5">
    <location>
        <begin position="72"/>
        <end position="95"/>
    </location>
</feature>
<dbReference type="Gene3D" id="1.20.1250.20">
    <property type="entry name" value="MFS general substrate transporter like domains"/>
    <property type="match status" value="1"/>
</dbReference>
<sequence>MLAPSYDEMPPPYSTTFIDLKPRINETMGYFCAGSTNCQYLDSIIEFSYAGIFMLAVYPSILFCLKLKLKRTFLLGSLITIFGGCIRFGGSLSFLSVTFRYYLTICGHLIVAIAHPLLLCTAPVVAQKWFPTYQRTFATSLIIYAHFAGQMFNFIFVPIIRNFLPDNFGYMILNGIPILICLISMTASWLLSKGSPTTPASASSDGKAVMFQPGTNLFVQPAFIAQIILFGISFGSFKFISLWQFSLFCPQGYLPITASSSFKGFYTFFFLGSTLAGTLLLSAIIDQFHKYKKVYRFCFALTTFGIGLFAWVLQKQDRTTTLLIALFIIGFFGVGSIGIGMETSCETVFPVDSGIVSGMLLSAGYFFYILLAIGTIFTRNLVSYEEFPTEQCSNGLFNQFYEFSDTAEVLSFITCAGLVLCLLGLHARRRRYDYEAAAKLMRISVFNTSHSTIPFRHFPTASTSQTHLASEF</sequence>
<evidence type="ECO:0000313" key="7">
    <source>
        <dbReference type="WBParaSite" id="PSU_v2.g16856.t1"/>
    </source>
</evidence>
<keyword evidence="4 5" id="KW-0472">Membrane</keyword>
<name>A0A914YHS4_9BILA</name>
<feature type="transmembrane region" description="Helical" evidence="5">
    <location>
        <begin position="353"/>
        <end position="377"/>
    </location>
</feature>
<dbReference type="AlphaFoldDB" id="A0A914YHS4"/>
<comment type="subcellular location">
    <subcellularLocation>
        <location evidence="1">Membrane</location>
        <topology evidence="1">Multi-pass membrane protein</topology>
    </subcellularLocation>
</comment>
<evidence type="ECO:0000313" key="6">
    <source>
        <dbReference type="Proteomes" id="UP000887577"/>
    </source>
</evidence>
<feature type="transmembrane region" description="Helical" evidence="5">
    <location>
        <begin position="297"/>
        <end position="314"/>
    </location>
</feature>
<organism evidence="6 7">
    <name type="scientific">Panagrolaimus superbus</name>
    <dbReference type="NCBI Taxonomy" id="310955"/>
    <lineage>
        <taxon>Eukaryota</taxon>
        <taxon>Metazoa</taxon>
        <taxon>Ecdysozoa</taxon>
        <taxon>Nematoda</taxon>
        <taxon>Chromadorea</taxon>
        <taxon>Rhabditida</taxon>
        <taxon>Tylenchina</taxon>
        <taxon>Panagrolaimomorpha</taxon>
        <taxon>Panagrolaimoidea</taxon>
        <taxon>Panagrolaimidae</taxon>
        <taxon>Panagrolaimus</taxon>
    </lineage>
</organism>
<evidence type="ECO:0000256" key="3">
    <source>
        <dbReference type="ARBA" id="ARBA00022989"/>
    </source>
</evidence>
<feature type="transmembrane region" description="Helical" evidence="5">
    <location>
        <begin position="223"/>
        <end position="245"/>
    </location>
</feature>
<dbReference type="GO" id="GO:0016020">
    <property type="term" value="C:membrane"/>
    <property type="evidence" value="ECO:0007669"/>
    <property type="project" value="UniProtKB-SubCell"/>
</dbReference>
<evidence type="ECO:0000256" key="2">
    <source>
        <dbReference type="ARBA" id="ARBA00022692"/>
    </source>
</evidence>
<evidence type="ECO:0000256" key="1">
    <source>
        <dbReference type="ARBA" id="ARBA00004141"/>
    </source>
</evidence>
<keyword evidence="2 5" id="KW-0812">Transmembrane</keyword>
<proteinExistence type="predicted"/>
<accession>A0A914YHS4</accession>
<reference evidence="7" key="1">
    <citation type="submission" date="2022-11" db="UniProtKB">
        <authorList>
            <consortium name="WormBaseParasite"/>
        </authorList>
    </citation>
    <scope>IDENTIFICATION</scope>
</reference>
<feature type="transmembrane region" description="Helical" evidence="5">
    <location>
        <begin position="265"/>
        <end position="285"/>
    </location>
</feature>
<dbReference type="WBParaSite" id="PSU_v2.g16856.t1">
    <property type="protein sequence ID" value="PSU_v2.g16856.t1"/>
    <property type="gene ID" value="PSU_v2.g16856"/>
</dbReference>
<dbReference type="InterPro" id="IPR036259">
    <property type="entry name" value="MFS_trans_sf"/>
</dbReference>
<dbReference type="InterPro" id="IPR049680">
    <property type="entry name" value="FLVCR1-2_SLC49-like"/>
</dbReference>
<protein>
    <submittedName>
        <fullName evidence="7">Uncharacterized protein</fullName>
    </submittedName>
</protein>
<feature type="transmembrane region" description="Helical" evidence="5">
    <location>
        <begin position="320"/>
        <end position="341"/>
    </location>
</feature>
<feature type="transmembrane region" description="Helical" evidence="5">
    <location>
        <begin position="168"/>
        <end position="191"/>
    </location>
</feature>
<feature type="transmembrane region" description="Helical" evidence="5">
    <location>
        <begin position="101"/>
        <end position="125"/>
    </location>
</feature>